<keyword evidence="1" id="KW-0175">Coiled coil</keyword>
<evidence type="ECO:0000313" key="5">
    <source>
        <dbReference type="Proteomes" id="UP000732105"/>
    </source>
</evidence>
<feature type="region of interest" description="Disordered" evidence="2">
    <location>
        <begin position="182"/>
        <end position="230"/>
    </location>
</feature>
<evidence type="ECO:0000256" key="2">
    <source>
        <dbReference type="SAM" id="MobiDB-lite"/>
    </source>
</evidence>
<keyword evidence="5" id="KW-1185">Reference proteome</keyword>
<dbReference type="Proteomes" id="UP000732105">
    <property type="component" value="Unassembled WGS sequence"/>
</dbReference>
<evidence type="ECO:0000256" key="1">
    <source>
        <dbReference type="SAM" id="Coils"/>
    </source>
</evidence>
<protein>
    <submittedName>
        <fullName evidence="4">Periplasmic heavy metal sensor</fullName>
    </submittedName>
</protein>
<evidence type="ECO:0000313" key="4">
    <source>
        <dbReference type="EMBL" id="NOU62048.1"/>
    </source>
</evidence>
<dbReference type="InterPro" id="IPR025961">
    <property type="entry name" value="Metal_resist"/>
</dbReference>
<proteinExistence type="predicted"/>
<feature type="coiled-coil region" evidence="1">
    <location>
        <begin position="90"/>
        <end position="120"/>
    </location>
</feature>
<feature type="compositionally biased region" description="Basic residues" evidence="2">
    <location>
        <begin position="182"/>
        <end position="193"/>
    </location>
</feature>
<dbReference type="EMBL" id="RZNH01000050">
    <property type="protein sequence ID" value="NOU62048.1"/>
    <property type="molecule type" value="Genomic_DNA"/>
</dbReference>
<dbReference type="InterPro" id="IPR012899">
    <property type="entry name" value="LTXXQ"/>
</dbReference>
<organism evidence="4 5">
    <name type="scientific">Marinifilum caeruleilacunae</name>
    <dbReference type="NCBI Taxonomy" id="2499076"/>
    <lineage>
        <taxon>Bacteria</taxon>
        <taxon>Pseudomonadati</taxon>
        <taxon>Bacteroidota</taxon>
        <taxon>Bacteroidia</taxon>
        <taxon>Marinilabiliales</taxon>
        <taxon>Marinifilaceae</taxon>
    </lineage>
</organism>
<keyword evidence="3" id="KW-1133">Transmembrane helix</keyword>
<dbReference type="CDD" id="cd09916">
    <property type="entry name" value="CpxP_like"/>
    <property type="match status" value="1"/>
</dbReference>
<keyword evidence="3" id="KW-0812">Transmembrane</keyword>
<comment type="caution">
    <text evidence="4">The sequence shown here is derived from an EMBL/GenBank/DDBJ whole genome shotgun (WGS) entry which is preliminary data.</text>
</comment>
<accession>A0ABX1X1U1</accession>
<keyword evidence="3" id="KW-0472">Membrane</keyword>
<name>A0ABX1X1U1_9BACT</name>
<feature type="transmembrane region" description="Helical" evidence="3">
    <location>
        <begin position="58"/>
        <end position="76"/>
    </location>
</feature>
<dbReference type="Gene3D" id="1.20.120.1490">
    <property type="match status" value="2"/>
</dbReference>
<evidence type="ECO:0000256" key="3">
    <source>
        <dbReference type="SAM" id="Phobius"/>
    </source>
</evidence>
<dbReference type="Pfam" id="PF13801">
    <property type="entry name" value="Metal_resist"/>
    <property type="match status" value="2"/>
</dbReference>
<gene>
    <name evidence="4" type="ORF">ELS83_19800</name>
</gene>
<reference evidence="4 5" key="1">
    <citation type="submission" date="2018-12" db="EMBL/GenBank/DDBJ databases">
        <title>Marinifilum JC070 sp. nov., a marine bacterium isolated from Yongle Blue Hole in the South China Sea.</title>
        <authorList>
            <person name="Fu T."/>
        </authorList>
    </citation>
    <scope>NUCLEOTIDE SEQUENCE [LARGE SCALE GENOMIC DNA]</scope>
    <source>
        <strain evidence="4 5">JC070</strain>
    </source>
</reference>
<sequence>MPNLLCLRSFLTQTPIKKSKTIKPSNFPKVKALNSILKKRWNNQIRNVKILDRMKKSVLVGMICMFVVAGMSNLYAQQNRGERGQRGERLNLTEEQKEQMKELRTKYAKQSLDIKNELNELRAKQKTLVSAEKPNQSQVYANIDKMTALKKELSLQKIDMRLESRSFLTDEQLMRADMMQKHRKGMKQGRGAKKGMAQGRMHGKRGHGQMQGRKAMGEQKGMQAGKGKRNMLDLSEEQQEKMKELRLAHMKETKSLRNEAEELRLKQKNLMTDENPDKSVLVANANRLSDIQNSLAKMKFDHQMEVREILDEDQLVLFLSRGGKGKGFQRGHR</sequence>